<accession>A0A4Q2UET9</accession>
<feature type="compositionally biased region" description="Low complexity" evidence="1">
    <location>
        <begin position="1"/>
        <end position="62"/>
    </location>
</feature>
<keyword evidence="3" id="KW-1185">Reference proteome</keyword>
<organism evidence="2 3">
    <name type="scientific">Lichenibacterium minor</name>
    <dbReference type="NCBI Taxonomy" id="2316528"/>
    <lineage>
        <taxon>Bacteria</taxon>
        <taxon>Pseudomonadati</taxon>
        <taxon>Pseudomonadota</taxon>
        <taxon>Alphaproteobacteria</taxon>
        <taxon>Hyphomicrobiales</taxon>
        <taxon>Lichenihabitantaceae</taxon>
        <taxon>Lichenibacterium</taxon>
    </lineage>
</organism>
<reference evidence="2 3" key="1">
    <citation type="submission" date="2018-12" db="EMBL/GenBank/DDBJ databases">
        <authorList>
            <person name="Grouzdev D.S."/>
            <person name="Krutkina M.S."/>
        </authorList>
    </citation>
    <scope>NUCLEOTIDE SEQUENCE [LARGE SCALE GENOMIC DNA]</scope>
    <source>
        <strain evidence="2 3">RmlP026</strain>
    </source>
</reference>
<name>A0A4Q2UET9_9HYPH</name>
<feature type="region of interest" description="Disordered" evidence="1">
    <location>
        <begin position="1"/>
        <end position="63"/>
    </location>
</feature>
<evidence type="ECO:0000313" key="3">
    <source>
        <dbReference type="Proteomes" id="UP000290759"/>
    </source>
</evidence>
<gene>
    <name evidence="2" type="ORF">D3273_00380</name>
</gene>
<sequence>MAAVTGADTGATGTPASDGSSTGGVADQTGTAATSGAAPKGGAPAGKAAGSGSSPAAAATGGLVQTGSGEYTAASVAADQKDADALGLIRQKDGNYAAKRADQDAAPKSAAAMSSAGVQAALSTLTLGG</sequence>
<evidence type="ECO:0000256" key="1">
    <source>
        <dbReference type="SAM" id="MobiDB-lite"/>
    </source>
</evidence>
<dbReference type="AlphaFoldDB" id="A0A4Q2UET9"/>
<evidence type="ECO:0000313" key="2">
    <source>
        <dbReference type="EMBL" id="RYC33747.1"/>
    </source>
</evidence>
<protein>
    <submittedName>
        <fullName evidence="2">Uncharacterized protein</fullName>
    </submittedName>
</protein>
<dbReference type="Proteomes" id="UP000290759">
    <property type="component" value="Unassembled WGS sequence"/>
</dbReference>
<dbReference type="EMBL" id="QYBB01000001">
    <property type="protein sequence ID" value="RYC33747.1"/>
    <property type="molecule type" value="Genomic_DNA"/>
</dbReference>
<dbReference type="OrthoDB" id="10018578at2"/>
<reference evidence="2 3" key="2">
    <citation type="submission" date="2019-02" db="EMBL/GenBank/DDBJ databases">
        <title>'Lichenibacterium ramalinii' gen. nov. sp. nov., 'Lichenibacterium minor' gen. nov. sp. nov.</title>
        <authorList>
            <person name="Pankratov T."/>
        </authorList>
    </citation>
    <scope>NUCLEOTIDE SEQUENCE [LARGE SCALE GENOMIC DNA]</scope>
    <source>
        <strain evidence="2 3">RmlP026</strain>
    </source>
</reference>
<proteinExistence type="predicted"/>
<comment type="caution">
    <text evidence="2">The sequence shown here is derived from an EMBL/GenBank/DDBJ whole genome shotgun (WGS) entry which is preliminary data.</text>
</comment>
<dbReference type="RefSeq" id="WP_129222606.1">
    <property type="nucleotide sequence ID" value="NZ_QYBB01000001.1"/>
</dbReference>